<comment type="caution">
    <text evidence="2">The sequence shown here is derived from an EMBL/GenBank/DDBJ whole genome shotgun (WGS) entry which is preliminary data.</text>
</comment>
<evidence type="ECO:0000313" key="3">
    <source>
        <dbReference type="Proteomes" id="UP000238220"/>
    </source>
</evidence>
<keyword evidence="1" id="KW-0732">Signal</keyword>
<dbReference type="OrthoDB" id="7053080at2"/>
<feature type="signal peptide" evidence="1">
    <location>
        <begin position="1"/>
        <end position="23"/>
    </location>
</feature>
<keyword evidence="3" id="KW-1185">Reference proteome</keyword>
<evidence type="ECO:0000313" key="2">
    <source>
        <dbReference type="EMBL" id="PPE74196.1"/>
    </source>
</evidence>
<dbReference type="EMBL" id="PSNW01000004">
    <property type="protein sequence ID" value="PPE74196.1"/>
    <property type="molecule type" value="Genomic_DNA"/>
</dbReference>
<gene>
    <name evidence="2" type="ORF">C3942_09195</name>
</gene>
<accession>A0A2S5TGT8</accession>
<reference evidence="2 3" key="1">
    <citation type="submission" date="2018-02" db="EMBL/GenBank/DDBJ databases">
        <title>Genome sequencing of Solimonas sp. HR-BB.</title>
        <authorList>
            <person name="Lee Y."/>
            <person name="Jeon C.O."/>
        </authorList>
    </citation>
    <scope>NUCLEOTIDE SEQUENCE [LARGE SCALE GENOMIC DNA]</scope>
    <source>
        <strain evidence="2 3">HR-BB</strain>
    </source>
</reference>
<evidence type="ECO:0008006" key="4">
    <source>
        <dbReference type="Google" id="ProtNLM"/>
    </source>
</evidence>
<evidence type="ECO:0000256" key="1">
    <source>
        <dbReference type="SAM" id="SignalP"/>
    </source>
</evidence>
<name>A0A2S5TGT8_9GAMM</name>
<proteinExistence type="predicted"/>
<dbReference type="RefSeq" id="WP_104230084.1">
    <property type="nucleotide sequence ID" value="NZ_PSNW01000004.1"/>
</dbReference>
<dbReference type="PROSITE" id="PS51257">
    <property type="entry name" value="PROKAR_LIPOPROTEIN"/>
    <property type="match status" value="1"/>
</dbReference>
<feature type="chain" id="PRO_5015504534" description="Lipoprotein" evidence="1">
    <location>
        <begin position="24"/>
        <end position="561"/>
    </location>
</feature>
<sequence>MRTPLAVSLALLLCACGSSSTTGAPSGDGDLPPAERSPSILETRFPGIRTVPNLLCAEDYLGTTGLLVPTLLDPERFSPVDGGPEAPPEIAAQLPRDVHFRGRQESFDGHHYYAVREGRIWIKANRDATGTDEPWRQLRIPRCLDGQVSEISADGTVLIALNAQRDIYTLDYVNGAIGSGGWTRRWGPFFWTDLGGRIFDDVRDWAATHFTGSDEYFVDSAGRRQAPAGILNVFLLRGDGLRITYIDPWLPMDESREVCGPERGTAVIAGLSGSGSTAMIVTAAGDIYTRLYEFDVSGGNAVLLDYSWQDQAGVESPKIQLPAPEWIRHPRIPGRITDRISLRKLPPGSEHRLMRVEGQDGSGRSGYWERDIAGGGWRFVFTGEALQGRALPLDGPQHGLPEDFAYSGRIGGHDAQLLDFNPYCSPATLRIDLNGQPLDLELHSTDGLRQERRARGLDIYPRYYRAAVKVPAALWQQRARQPAAVQEFLAQHFGERPVLETELYATRGRIDIAQACWTLRRDGGGLLEDLTQPPLPDAGTLLAILLAQQEDGRLPRVCLAG</sequence>
<organism evidence="2 3">
    <name type="scientific">Solimonas fluminis</name>
    <dbReference type="NCBI Taxonomy" id="2086571"/>
    <lineage>
        <taxon>Bacteria</taxon>
        <taxon>Pseudomonadati</taxon>
        <taxon>Pseudomonadota</taxon>
        <taxon>Gammaproteobacteria</taxon>
        <taxon>Nevskiales</taxon>
        <taxon>Nevskiaceae</taxon>
        <taxon>Solimonas</taxon>
    </lineage>
</organism>
<dbReference type="Proteomes" id="UP000238220">
    <property type="component" value="Unassembled WGS sequence"/>
</dbReference>
<dbReference type="AlphaFoldDB" id="A0A2S5TGT8"/>
<protein>
    <recommendedName>
        <fullName evidence="4">Lipoprotein</fullName>
    </recommendedName>
</protein>